<feature type="compositionally biased region" description="Low complexity" evidence="1">
    <location>
        <begin position="135"/>
        <end position="161"/>
    </location>
</feature>
<protein>
    <submittedName>
        <fullName evidence="2">Uncharacterized protein</fullName>
    </submittedName>
</protein>
<evidence type="ECO:0000256" key="1">
    <source>
        <dbReference type="SAM" id="MobiDB-lite"/>
    </source>
</evidence>
<keyword evidence="3" id="KW-1185">Reference proteome</keyword>
<sequence length="178" mass="18611">MPAQQDGLVGQEHRFFDIVRDEQHGGAGRLPDADQFLLQVAAGNGVDRAEGFVHQQKVRLDGQGAGNAYPLRLPTGQLVGPAAAVVPHACQLQRGIDALRLFHAIQPQAFQAVADVAADRAPGHQAAGLEHDGARAAPAAARSRVDLPTPDPPTTATKLPASMFRDSPWMPGAAAPGC</sequence>
<organism evidence="2 3">
    <name type="scientific">Rhizopus delemar</name>
    <dbReference type="NCBI Taxonomy" id="936053"/>
    <lineage>
        <taxon>Eukaryota</taxon>
        <taxon>Fungi</taxon>
        <taxon>Fungi incertae sedis</taxon>
        <taxon>Mucoromycota</taxon>
        <taxon>Mucoromycotina</taxon>
        <taxon>Mucoromycetes</taxon>
        <taxon>Mucorales</taxon>
        <taxon>Mucorineae</taxon>
        <taxon>Rhizopodaceae</taxon>
        <taxon>Rhizopus</taxon>
    </lineage>
</organism>
<dbReference type="AntiFam" id="ANF00142">
    <property type="entry name" value="Shadow ORF (opposite yadG)"/>
</dbReference>
<name>A0A9P6XYX0_9FUNG</name>
<comment type="caution">
    <text evidence="2">The sequence shown here is derived from an EMBL/GenBank/DDBJ whole genome shotgun (WGS) entry which is preliminary data.</text>
</comment>
<gene>
    <name evidence="2" type="ORF">G6F50_015260</name>
</gene>
<dbReference type="Proteomes" id="UP000740926">
    <property type="component" value="Unassembled WGS sequence"/>
</dbReference>
<evidence type="ECO:0000313" key="2">
    <source>
        <dbReference type="EMBL" id="KAG1535616.1"/>
    </source>
</evidence>
<evidence type="ECO:0000313" key="3">
    <source>
        <dbReference type="Proteomes" id="UP000740926"/>
    </source>
</evidence>
<feature type="region of interest" description="Disordered" evidence="1">
    <location>
        <begin position="123"/>
        <end position="178"/>
    </location>
</feature>
<dbReference type="AlphaFoldDB" id="A0A9P6XYX0"/>
<proteinExistence type="predicted"/>
<dbReference type="EMBL" id="JAANIU010008193">
    <property type="protein sequence ID" value="KAG1535616.1"/>
    <property type="molecule type" value="Genomic_DNA"/>
</dbReference>
<dbReference type="AntiFam" id="ANF00095">
    <property type="entry name" value="Shadow ORF (opposite ABC transporters)"/>
</dbReference>
<accession>A0A9P6XYX0</accession>
<reference evidence="2 3" key="1">
    <citation type="journal article" date="2020" name="Microb. Genom.">
        <title>Genetic diversity of clinical and environmental Mucorales isolates obtained from an investigation of mucormycosis cases among solid organ transplant recipients.</title>
        <authorList>
            <person name="Nguyen M.H."/>
            <person name="Kaul D."/>
            <person name="Muto C."/>
            <person name="Cheng S.J."/>
            <person name="Richter R.A."/>
            <person name="Bruno V.M."/>
            <person name="Liu G."/>
            <person name="Beyhan S."/>
            <person name="Sundermann A.J."/>
            <person name="Mounaud S."/>
            <person name="Pasculle A.W."/>
            <person name="Nierman W.C."/>
            <person name="Driscoll E."/>
            <person name="Cumbie R."/>
            <person name="Clancy C.J."/>
            <person name="Dupont C.L."/>
        </authorList>
    </citation>
    <scope>NUCLEOTIDE SEQUENCE [LARGE SCALE GENOMIC DNA]</scope>
    <source>
        <strain evidence="2 3">GL24</strain>
    </source>
</reference>